<evidence type="ECO:0000313" key="2">
    <source>
        <dbReference type="Proteomes" id="UP001151760"/>
    </source>
</evidence>
<protein>
    <submittedName>
        <fullName evidence="1">Uncharacterized protein</fullName>
    </submittedName>
</protein>
<reference evidence="1" key="1">
    <citation type="journal article" date="2022" name="Int. J. Mol. Sci.">
        <title>Draft Genome of Tanacetum Coccineum: Genomic Comparison of Closely Related Tanacetum-Family Plants.</title>
        <authorList>
            <person name="Yamashiro T."/>
            <person name="Shiraishi A."/>
            <person name="Nakayama K."/>
            <person name="Satake H."/>
        </authorList>
    </citation>
    <scope>NUCLEOTIDE SEQUENCE</scope>
</reference>
<accession>A0ABQ5JA90</accession>
<gene>
    <name evidence="1" type="ORF">Tco_1124873</name>
</gene>
<dbReference type="Proteomes" id="UP001151760">
    <property type="component" value="Unassembled WGS sequence"/>
</dbReference>
<reference evidence="1" key="2">
    <citation type="submission" date="2022-01" db="EMBL/GenBank/DDBJ databases">
        <authorList>
            <person name="Yamashiro T."/>
            <person name="Shiraishi A."/>
            <person name="Satake H."/>
            <person name="Nakayama K."/>
        </authorList>
    </citation>
    <scope>NUCLEOTIDE SEQUENCE</scope>
</reference>
<evidence type="ECO:0000313" key="1">
    <source>
        <dbReference type="EMBL" id="GJU08443.1"/>
    </source>
</evidence>
<dbReference type="EMBL" id="BQNB010021632">
    <property type="protein sequence ID" value="GJU08443.1"/>
    <property type="molecule type" value="Genomic_DNA"/>
</dbReference>
<proteinExistence type="predicted"/>
<name>A0ABQ5JA90_9ASTR</name>
<organism evidence="1 2">
    <name type="scientific">Tanacetum coccineum</name>
    <dbReference type="NCBI Taxonomy" id="301880"/>
    <lineage>
        <taxon>Eukaryota</taxon>
        <taxon>Viridiplantae</taxon>
        <taxon>Streptophyta</taxon>
        <taxon>Embryophyta</taxon>
        <taxon>Tracheophyta</taxon>
        <taxon>Spermatophyta</taxon>
        <taxon>Magnoliopsida</taxon>
        <taxon>eudicotyledons</taxon>
        <taxon>Gunneridae</taxon>
        <taxon>Pentapetalae</taxon>
        <taxon>asterids</taxon>
        <taxon>campanulids</taxon>
        <taxon>Asterales</taxon>
        <taxon>Asteraceae</taxon>
        <taxon>Asteroideae</taxon>
        <taxon>Anthemideae</taxon>
        <taxon>Anthemidinae</taxon>
        <taxon>Tanacetum</taxon>
    </lineage>
</organism>
<comment type="caution">
    <text evidence="1">The sequence shown here is derived from an EMBL/GenBank/DDBJ whole genome shotgun (WGS) entry which is preliminary data.</text>
</comment>
<sequence length="335" mass="38699">MDRVNNFDLSTLDSRRKDASIIYRSQSRNPRMAARVLLMVDSSLVKMVNTLVSGEEYDKVFNHLDMLNAPFEEKVSTTAKSCGDMAWKFKGNLDLRGRLFHLWKSQLQGKFMQKIVFIIFMMDHVNNFDLSTLDARRKDASIIDVSRSRNPRMAVRSRIMAYSILRAAKPMDFSNVILEHKKTSNSRHKDSWETRFVDFNRVSAASWGVSAAKTRLVLPLEDYYCLPCPISDTTYCLVIVLMVDSVTFDQEMVNTLVSGEEYDKVFNHLDMLNAPFKEKVFTTAKSCGDMAWTFKGNLELRGRLFHSWKSQLQGKFMQKIVLSSSNREDCWELLI</sequence>
<keyword evidence="2" id="KW-1185">Reference proteome</keyword>